<keyword evidence="3" id="KW-1185">Reference proteome</keyword>
<feature type="repeat" description="TPR" evidence="1">
    <location>
        <begin position="16"/>
        <end position="49"/>
    </location>
</feature>
<dbReference type="EMBL" id="QLYX01000026">
    <property type="protein sequence ID" value="RAY10670.1"/>
    <property type="molecule type" value="Genomic_DNA"/>
</dbReference>
<evidence type="ECO:0000313" key="2">
    <source>
        <dbReference type="EMBL" id="RAY10670.1"/>
    </source>
</evidence>
<gene>
    <name evidence="2" type="ORF">DPM19_33995</name>
</gene>
<keyword evidence="1" id="KW-0802">TPR repeat</keyword>
<protein>
    <submittedName>
        <fullName evidence="2">Uncharacterized protein</fullName>
    </submittedName>
</protein>
<reference evidence="2 3" key="1">
    <citation type="submission" date="2018-06" db="EMBL/GenBank/DDBJ databases">
        <title>Actinomadura craniellae sp. nov. isolated from marine sponge Craniella sp.</title>
        <authorList>
            <person name="Li L."/>
            <person name="Xu Q.H."/>
            <person name="Lin H.W."/>
            <person name="Lu Y.H."/>
        </authorList>
    </citation>
    <scope>NUCLEOTIDE SEQUENCE [LARGE SCALE GENOMIC DNA]</scope>
    <source>
        <strain evidence="2 3">LHW63021</strain>
    </source>
</reference>
<comment type="caution">
    <text evidence="2">The sequence shown here is derived from an EMBL/GenBank/DDBJ whole genome shotgun (WGS) entry which is preliminary data.</text>
</comment>
<dbReference type="InterPro" id="IPR019734">
    <property type="entry name" value="TPR_rpt"/>
</dbReference>
<dbReference type="RefSeq" id="WP_111872227.1">
    <property type="nucleotide sequence ID" value="NZ_QLYX01000026.1"/>
</dbReference>
<evidence type="ECO:0000256" key="1">
    <source>
        <dbReference type="PROSITE-ProRule" id="PRU00339"/>
    </source>
</evidence>
<sequence length="88" mass="9762">MTRFEGITRERKKSDAIVLANLGLAYIRQRKLDEAVGSLHEAIDVLEATRGGGGLNLAFAAGRELRPWQRERTVQEINDRLLGLMSAA</sequence>
<organism evidence="2 3">
    <name type="scientific">Actinomadura craniellae</name>
    <dbReference type="NCBI Taxonomy" id="2231787"/>
    <lineage>
        <taxon>Bacteria</taxon>
        <taxon>Bacillati</taxon>
        <taxon>Actinomycetota</taxon>
        <taxon>Actinomycetes</taxon>
        <taxon>Streptosporangiales</taxon>
        <taxon>Thermomonosporaceae</taxon>
        <taxon>Actinomadura</taxon>
    </lineage>
</organism>
<accession>A0A365GV49</accession>
<proteinExistence type="predicted"/>
<dbReference type="PROSITE" id="PS50005">
    <property type="entry name" value="TPR"/>
    <property type="match status" value="1"/>
</dbReference>
<dbReference type="AlphaFoldDB" id="A0A365GV49"/>
<dbReference type="Proteomes" id="UP000251891">
    <property type="component" value="Unassembled WGS sequence"/>
</dbReference>
<dbReference type="OrthoDB" id="3831424at2"/>
<name>A0A365GV49_9ACTN</name>
<evidence type="ECO:0000313" key="3">
    <source>
        <dbReference type="Proteomes" id="UP000251891"/>
    </source>
</evidence>